<sequence>METTAGTGAEMIIDSPPVVSIPQKKDHKGETIDKGIETCLLDWEIENLFIVTLDNAFANDAVINHLKTRINDWKGDTLRNELLHVRCNAHTLNIIVKELKKD</sequence>
<dbReference type="PaxDb" id="4081-Solyc04g057800.1.1"/>
<dbReference type="PANTHER" id="PTHR46481:SF8">
    <property type="entry name" value="ZINC FINGER BED DOMAIN-CONTAINING PROTEIN RICESLEEPER 1-LIKE"/>
    <property type="match status" value="1"/>
</dbReference>
<proteinExistence type="predicted"/>
<evidence type="ECO:0008006" key="3">
    <source>
        <dbReference type="Google" id="ProtNLM"/>
    </source>
</evidence>
<evidence type="ECO:0000313" key="1">
    <source>
        <dbReference type="EnsemblPlants" id="Solyc04g057787.1.1"/>
    </source>
</evidence>
<dbReference type="PANTHER" id="PTHR46481">
    <property type="entry name" value="ZINC FINGER BED DOMAIN-CONTAINING PROTEIN 4"/>
    <property type="match status" value="1"/>
</dbReference>
<organism evidence="1">
    <name type="scientific">Solanum lycopersicum</name>
    <name type="common">Tomato</name>
    <name type="synonym">Lycopersicon esculentum</name>
    <dbReference type="NCBI Taxonomy" id="4081"/>
    <lineage>
        <taxon>Eukaryota</taxon>
        <taxon>Viridiplantae</taxon>
        <taxon>Streptophyta</taxon>
        <taxon>Embryophyta</taxon>
        <taxon>Tracheophyta</taxon>
        <taxon>Spermatophyta</taxon>
        <taxon>Magnoliopsida</taxon>
        <taxon>eudicotyledons</taxon>
        <taxon>Gunneridae</taxon>
        <taxon>Pentapetalae</taxon>
        <taxon>asterids</taxon>
        <taxon>lamiids</taxon>
        <taxon>Solanales</taxon>
        <taxon>Solanaceae</taxon>
        <taxon>Solanoideae</taxon>
        <taxon>Solaneae</taxon>
        <taxon>Solanum</taxon>
        <taxon>Solanum subgen. Lycopersicon</taxon>
    </lineage>
</organism>
<dbReference type="InterPro" id="IPR012337">
    <property type="entry name" value="RNaseH-like_sf"/>
</dbReference>
<keyword evidence="2" id="KW-1185">Reference proteome</keyword>
<reference evidence="1" key="2">
    <citation type="submission" date="2019-01" db="UniProtKB">
        <authorList>
            <consortium name="EnsemblPlants"/>
        </authorList>
    </citation>
    <scope>IDENTIFICATION</scope>
    <source>
        <strain evidence="1">cv. Heinz 1706</strain>
    </source>
</reference>
<dbReference type="InterPro" id="IPR052035">
    <property type="entry name" value="ZnF_BED_domain_contain"/>
</dbReference>
<protein>
    <recommendedName>
        <fullName evidence="3">DUF659 domain-containing protein</fullName>
    </recommendedName>
</protein>
<dbReference type="Gramene" id="Solyc04g057787.1.1">
    <property type="protein sequence ID" value="Solyc04g057787.1.1"/>
    <property type="gene ID" value="Solyc04g057787.1"/>
</dbReference>
<dbReference type="AlphaFoldDB" id="A0A3Q7G2U8"/>
<reference evidence="1" key="1">
    <citation type="journal article" date="2012" name="Nature">
        <title>The tomato genome sequence provides insights into fleshy fruit evolution.</title>
        <authorList>
            <consortium name="Tomato Genome Consortium"/>
        </authorList>
    </citation>
    <scope>NUCLEOTIDE SEQUENCE [LARGE SCALE GENOMIC DNA]</scope>
    <source>
        <strain evidence="1">cv. Heinz 1706</strain>
    </source>
</reference>
<evidence type="ECO:0000313" key="2">
    <source>
        <dbReference type="Proteomes" id="UP000004994"/>
    </source>
</evidence>
<dbReference type="OMA" id="RCNAYIL"/>
<name>A0A3Q7G2U8_SOLLC</name>
<accession>A0A3Q7G2U8</accession>
<dbReference type="InParanoid" id="A0A3Q7G2U8"/>
<dbReference type="EnsemblPlants" id="Solyc04g057787.1.1">
    <property type="protein sequence ID" value="Solyc04g057787.1.1"/>
    <property type="gene ID" value="Solyc04g057787.1"/>
</dbReference>
<dbReference type="Proteomes" id="UP000004994">
    <property type="component" value="Chromosome 4"/>
</dbReference>
<dbReference type="SUPFAM" id="SSF53098">
    <property type="entry name" value="Ribonuclease H-like"/>
    <property type="match status" value="1"/>
</dbReference>